<gene>
    <name evidence="1" type="ORF">NM208_g2245</name>
</gene>
<keyword evidence="2" id="KW-1185">Reference proteome</keyword>
<reference evidence="1" key="1">
    <citation type="submission" date="2022-08" db="EMBL/GenBank/DDBJ databases">
        <title>Genome Sequence of Fusarium decemcellulare.</title>
        <authorList>
            <person name="Buettner E."/>
        </authorList>
    </citation>
    <scope>NUCLEOTIDE SEQUENCE</scope>
    <source>
        <strain evidence="1">Babe19</strain>
    </source>
</reference>
<proteinExistence type="predicted"/>
<dbReference type="EMBL" id="JANRMS010000131">
    <property type="protein sequence ID" value="KAJ3545946.1"/>
    <property type="molecule type" value="Genomic_DNA"/>
</dbReference>
<accession>A0ACC1ST60</accession>
<evidence type="ECO:0000313" key="1">
    <source>
        <dbReference type="EMBL" id="KAJ3545946.1"/>
    </source>
</evidence>
<protein>
    <submittedName>
        <fullName evidence="1">Uncharacterized protein</fullName>
    </submittedName>
</protein>
<sequence>MSSMVSRGGSSQDGTGIAKNAYTSVKKHLQQSNNLRAEEKAFLSDSSSIEDVQKVVASLLAKYESKAESSKARKWLQNSSELICNYSTVLNVFAQHHPEYVSLVWGTFKILFISVVNHGETLKLLSKSLVQVAQRLPQVEILSTLYPTKQVRLAVETLYAAILEFLLIAHSWCQESKFRHFYHSFTRPHELHYNDLLERISDCSNNLNELAFHSIQTSAQLDTNQQLSNLQLCQALSIFTQTFEDPDRCYKDQLRLRNRRACGKGRVASTNEFWLSPRLGSCATSQDSSIAIIKGSFTFRTAIQDFGVDVIQTLTASKVPTLWVLAGASKSGSKAMSTSTDLVKNLTYQALRLHGAVRTEKQMSIRYSQLQTATGLSEWLDLFKQVIGTLGGHVHLVVDLAAARASLDGLDGASFIYELNKRLGEISQQGNRTKVKIFLLVYEAEWFKLIPDELSGNTIAVKTAGGRRQQSKEMKRAVNKRALSTSVRRQKCRA</sequence>
<dbReference type="Proteomes" id="UP001148629">
    <property type="component" value="Unassembled WGS sequence"/>
</dbReference>
<evidence type="ECO:0000313" key="2">
    <source>
        <dbReference type="Proteomes" id="UP001148629"/>
    </source>
</evidence>
<name>A0ACC1ST60_9HYPO</name>
<comment type="caution">
    <text evidence="1">The sequence shown here is derived from an EMBL/GenBank/DDBJ whole genome shotgun (WGS) entry which is preliminary data.</text>
</comment>
<organism evidence="1 2">
    <name type="scientific">Fusarium decemcellulare</name>
    <dbReference type="NCBI Taxonomy" id="57161"/>
    <lineage>
        <taxon>Eukaryota</taxon>
        <taxon>Fungi</taxon>
        <taxon>Dikarya</taxon>
        <taxon>Ascomycota</taxon>
        <taxon>Pezizomycotina</taxon>
        <taxon>Sordariomycetes</taxon>
        <taxon>Hypocreomycetidae</taxon>
        <taxon>Hypocreales</taxon>
        <taxon>Nectriaceae</taxon>
        <taxon>Fusarium</taxon>
        <taxon>Fusarium decemcellulare species complex</taxon>
    </lineage>
</organism>